<sequence>MKIKFLQAFNGDSILVSFKDIKGKNRNILIDGGTPRTYQRFLKAELDNLFERECIDLLIVTHIDDDHIGGIKELYQDTKFDRSFIKEVWFNSGNLLSDYFKEDRDKTREVNIIMDDQTDMSVDQGITLENSLIKEGKWKQTLIKVSEEPFLIYGSRITILSPSEIGLKKLHKKWETEIDKKVNMSNEHDDFLTPISELVERNFTQDRAVPNGSSIAILFENTEGKALLLGDSHPSVVIDSLKKLGYSDQNKLKVDVVKVSHHASKGNTKKELLSLIECEKYVISTDGSKHGLPDKEAIARIIEHNPNCKLYFNYDDYSNNLFLTEDFEKFKFEICSLSQMNYTIEL</sequence>
<dbReference type="InterPro" id="IPR052159">
    <property type="entry name" value="Competence_DNA_uptake"/>
</dbReference>
<feature type="domain" description="Metallo-beta-lactamase" evidence="1">
    <location>
        <begin position="21"/>
        <end position="89"/>
    </location>
</feature>
<proteinExistence type="predicted"/>
<keyword evidence="2" id="KW-0378">Hydrolase</keyword>
<accession>A0A1H3CEE2</accession>
<name>A0A1H3CEE2_9FLAO</name>
<dbReference type="PANTHER" id="PTHR30619">
    <property type="entry name" value="DNA INTERNALIZATION/COMPETENCE PROTEIN COMEC/REC2"/>
    <property type="match status" value="1"/>
</dbReference>
<keyword evidence="3" id="KW-1185">Reference proteome</keyword>
<dbReference type="SUPFAM" id="SSF56281">
    <property type="entry name" value="Metallo-hydrolase/oxidoreductase"/>
    <property type="match status" value="1"/>
</dbReference>
<dbReference type="InterPro" id="IPR036866">
    <property type="entry name" value="RibonucZ/Hydroxyglut_hydro"/>
</dbReference>
<gene>
    <name evidence="2" type="ORF">SAMN05444338_11194</name>
</gene>
<dbReference type="Gene3D" id="3.60.15.10">
    <property type="entry name" value="Ribonuclease Z/Hydroxyacylglutathione hydrolase-like"/>
    <property type="match status" value="1"/>
</dbReference>
<reference evidence="3" key="1">
    <citation type="submission" date="2016-10" db="EMBL/GenBank/DDBJ databases">
        <authorList>
            <person name="Varghese N."/>
            <person name="Submissions S."/>
        </authorList>
    </citation>
    <scope>NUCLEOTIDE SEQUENCE [LARGE SCALE GENOMIC DNA]</scope>
    <source>
        <strain evidence="3">DSM 15718</strain>
    </source>
</reference>
<dbReference type="STRING" id="229203.SAMN05444338_11194"/>
<organism evidence="2 3">
    <name type="scientific">Flavobacterium degerlachei</name>
    <dbReference type="NCBI Taxonomy" id="229203"/>
    <lineage>
        <taxon>Bacteria</taxon>
        <taxon>Pseudomonadati</taxon>
        <taxon>Bacteroidota</taxon>
        <taxon>Flavobacteriia</taxon>
        <taxon>Flavobacteriales</taxon>
        <taxon>Flavobacteriaceae</taxon>
        <taxon>Flavobacterium</taxon>
    </lineage>
</organism>
<dbReference type="InterPro" id="IPR001279">
    <property type="entry name" value="Metallo-B-lactamas"/>
</dbReference>
<protein>
    <submittedName>
        <fullName evidence="2">Metal-dependent hydrolase, beta-lactamase superfamily II</fullName>
    </submittedName>
</protein>
<evidence type="ECO:0000313" key="2">
    <source>
        <dbReference type="EMBL" id="SDX52517.1"/>
    </source>
</evidence>
<dbReference type="Pfam" id="PF00753">
    <property type="entry name" value="Lactamase_B"/>
    <property type="match status" value="1"/>
</dbReference>
<dbReference type="GO" id="GO:0016787">
    <property type="term" value="F:hydrolase activity"/>
    <property type="evidence" value="ECO:0007669"/>
    <property type="project" value="UniProtKB-KW"/>
</dbReference>
<evidence type="ECO:0000313" key="3">
    <source>
        <dbReference type="Proteomes" id="UP000198569"/>
    </source>
</evidence>
<evidence type="ECO:0000259" key="1">
    <source>
        <dbReference type="Pfam" id="PF00753"/>
    </source>
</evidence>
<dbReference type="PANTHER" id="PTHR30619:SF1">
    <property type="entry name" value="RECOMBINATION PROTEIN 2"/>
    <property type="match status" value="1"/>
</dbReference>
<dbReference type="Proteomes" id="UP000198569">
    <property type="component" value="Unassembled WGS sequence"/>
</dbReference>
<dbReference type="EMBL" id="FNMV01000011">
    <property type="protein sequence ID" value="SDX52517.1"/>
    <property type="molecule type" value="Genomic_DNA"/>
</dbReference>
<dbReference type="OrthoDB" id="418728at2"/>
<dbReference type="RefSeq" id="WP_091433643.1">
    <property type="nucleotide sequence ID" value="NZ_FNMV01000011.1"/>
</dbReference>
<dbReference type="AlphaFoldDB" id="A0A1H3CEE2"/>